<evidence type="ECO:0000313" key="3">
    <source>
        <dbReference type="Proteomes" id="UP000320085"/>
    </source>
</evidence>
<dbReference type="Pfam" id="PF08241">
    <property type="entry name" value="Methyltransf_11"/>
    <property type="match status" value="1"/>
</dbReference>
<dbReference type="SUPFAM" id="SSF53335">
    <property type="entry name" value="S-adenosyl-L-methionine-dependent methyltransferases"/>
    <property type="match status" value="1"/>
</dbReference>
<proteinExistence type="predicted"/>
<gene>
    <name evidence="2" type="ORF">FHX52_2657</name>
</gene>
<dbReference type="CDD" id="cd02440">
    <property type="entry name" value="AdoMet_MTases"/>
    <property type="match status" value="1"/>
</dbReference>
<name>A0A543PPD7_9MICO</name>
<organism evidence="2 3">
    <name type="scientific">Humibacillus xanthopallidus</name>
    <dbReference type="NCBI Taxonomy" id="412689"/>
    <lineage>
        <taxon>Bacteria</taxon>
        <taxon>Bacillati</taxon>
        <taxon>Actinomycetota</taxon>
        <taxon>Actinomycetes</taxon>
        <taxon>Micrococcales</taxon>
        <taxon>Intrasporangiaceae</taxon>
        <taxon>Humibacillus</taxon>
    </lineage>
</organism>
<dbReference type="Proteomes" id="UP000320085">
    <property type="component" value="Unassembled WGS sequence"/>
</dbReference>
<dbReference type="AlphaFoldDB" id="A0A543PPD7"/>
<comment type="caution">
    <text evidence="2">The sequence shown here is derived from an EMBL/GenBank/DDBJ whole genome shotgun (WGS) entry which is preliminary data.</text>
</comment>
<evidence type="ECO:0000313" key="2">
    <source>
        <dbReference type="EMBL" id="TQN45952.1"/>
    </source>
</evidence>
<feature type="domain" description="Methyltransferase type 11" evidence="1">
    <location>
        <begin position="48"/>
        <end position="137"/>
    </location>
</feature>
<reference evidence="2 3" key="1">
    <citation type="submission" date="2019-06" db="EMBL/GenBank/DDBJ databases">
        <title>Sequencing the genomes of 1000 actinobacteria strains.</title>
        <authorList>
            <person name="Klenk H.-P."/>
        </authorList>
    </citation>
    <scope>NUCLEOTIDE SEQUENCE [LARGE SCALE GENOMIC DNA]</scope>
    <source>
        <strain evidence="2 3">DSM 21776</strain>
    </source>
</reference>
<dbReference type="EMBL" id="VFQF01000002">
    <property type="protein sequence ID" value="TQN45952.1"/>
    <property type="molecule type" value="Genomic_DNA"/>
</dbReference>
<keyword evidence="2" id="KW-0808">Transferase</keyword>
<dbReference type="OrthoDB" id="9804312at2"/>
<protein>
    <submittedName>
        <fullName evidence="2">Methyltransferase family protein</fullName>
    </submittedName>
</protein>
<dbReference type="InterPro" id="IPR013216">
    <property type="entry name" value="Methyltransf_11"/>
</dbReference>
<evidence type="ECO:0000259" key="1">
    <source>
        <dbReference type="Pfam" id="PF08241"/>
    </source>
</evidence>
<dbReference type="Gene3D" id="3.40.50.150">
    <property type="entry name" value="Vaccinia Virus protein VP39"/>
    <property type="match status" value="1"/>
</dbReference>
<sequence>MANIEQRLRSYYNQEMAQRAERPLGEERERRLADFVRFCRDAGLSSVVEVGCGAGRDGTVLAAAGLAYRGLDLSTAAVELCRGLGLDAVEGLATELPYDADEFDAGWSMSTLMHLPGDGLEGALAELHRVIRPGGVLEVGVWGADEKREWTDPDGRYFLSRTDEDVRALFSVVGHVTAFDTWSRFEDGGHYQWARVVVE</sequence>
<accession>A0A543PPD7</accession>
<dbReference type="RefSeq" id="WP_141822718.1">
    <property type="nucleotide sequence ID" value="NZ_BAAAQC010000004.1"/>
</dbReference>
<dbReference type="GO" id="GO:0008757">
    <property type="term" value="F:S-adenosylmethionine-dependent methyltransferase activity"/>
    <property type="evidence" value="ECO:0007669"/>
    <property type="project" value="InterPro"/>
</dbReference>
<keyword evidence="2" id="KW-0489">Methyltransferase</keyword>
<dbReference type="InterPro" id="IPR029063">
    <property type="entry name" value="SAM-dependent_MTases_sf"/>
</dbReference>
<dbReference type="GO" id="GO:0032259">
    <property type="term" value="P:methylation"/>
    <property type="evidence" value="ECO:0007669"/>
    <property type="project" value="UniProtKB-KW"/>
</dbReference>